<dbReference type="SMART" id="SM00387">
    <property type="entry name" value="HATPase_c"/>
    <property type="match status" value="1"/>
</dbReference>
<evidence type="ECO:0000259" key="11">
    <source>
        <dbReference type="PROSITE" id="PS50113"/>
    </source>
</evidence>
<feature type="domain" description="PAC" evidence="11">
    <location>
        <begin position="247"/>
        <end position="299"/>
    </location>
</feature>
<name>W9H3W1_9PROT</name>
<keyword evidence="6 12" id="KW-0418">Kinase</keyword>
<dbReference type="AlphaFoldDB" id="W9H3W1"/>
<keyword evidence="4" id="KW-0808">Transferase</keyword>
<dbReference type="SUPFAM" id="SSF55785">
    <property type="entry name" value="PYP-like sensor domain (PAS domain)"/>
    <property type="match status" value="3"/>
</dbReference>
<accession>W9H3W1</accession>
<keyword evidence="13" id="KW-1185">Reference proteome</keyword>
<dbReference type="InterPro" id="IPR000700">
    <property type="entry name" value="PAS-assoc_C"/>
</dbReference>
<evidence type="ECO:0000256" key="4">
    <source>
        <dbReference type="ARBA" id="ARBA00022679"/>
    </source>
</evidence>
<dbReference type="InterPro" id="IPR001610">
    <property type="entry name" value="PAC"/>
</dbReference>
<dbReference type="InterPro" id="IPR035965">
    <property type="entry name" value="PAS-like_dom_sf"/>
</dbReference>
<organism evidence="12 13">
    <name type="scientific">Skermanella stibiiresistens SB22</name>
    <dbReference type="NCBI Taxonomy" id="1385369"/>
    <lineage>
        <taxon>Bacteria</taxon>
        <taxon>Pseudomonadati</taxon>
        <taxon>Pseudomonadota</taxon>
        <taxon>Alphaproteobacteria</taxon>
        <taxon>Rhodospirillales</taxon>
        <taxon>Azospirillaceae</taxon>
        <taxon>Skermanella</taxon>
    </lineage>
</organism>
<evidence type="ECO:0000259" key="9">
    <source>
        <dbReference type="PROSITE" id="PS50109"/>
    </source>
</evidence>
<dbReference type="EMBL" id="AVFL01000012">
    <property type="protein sequence ID" value="EWY39471.1"/>
    <property type="molecule type" value="Genomic_DNA"/>
</dbReference>
<dbReference type="NCBIfam" id="TIGR00229">
    <property type="entry name" value="sensory_box"/>
    <property type="match status" value="2"/>
</dbReference>
<dbReference type="InterPro" id="IPR000014">
    <property type="entry name" value="PAS"/>
</dbReference>
<dbReference type="SMART" id="SM00091">
    <property type="entry name" value="PAS"/>
    <property type="match status" value="3"/>
</dbReference>
<dbReference type="InterPro" id="IPR036890">
    <property type="entry name" value="HATPase_C_sf"/>
</dbReference>
<evidence type="ECO:0000259" key="10">
    <source>
        <dbReference type="PROSITE" id="PS50112"/>
    </source>
</evidence>
<dbReference type="Proteomes" id="UP000019486">
    <property type="component" value="Unassembled WGS sequence"/>
</dbReference>
<dbReference type="InterPro" id="IPR003594">
    <property type="entry name" value="HATPase_dom"/>
</dbReference>
<feature type="domain" description="PAC" evidence="11">
    <location>
        <begin position="374"/>
        <end position="428"/>
    </location>
</feature>
<dbReference type="PROSITE" id="PS50113">
    <property type="entry name" value="PAC"/>
    <property type="match status" value="2"/>
</dbReference>
<evidence type="ECO:0000256" key="7">
    <source>
        <dbReference type="ARBA" id="ARBA00022840"/>
    </source>
</evidence>
<evidence type="ECO:0000256" key="8">
    <source>
        <dbReference type="ARBA" id="ARBA00023026"/>
    </source>
</evidence>
<dbReference type="SUPFAM" id="SSF55874">
    <property type="entry name" value="ATPase domain of HSP90 chaperone/DNA topoisomerase II/histidine kinase"/>
    <property type="match status" value="1"/>
</dbReference>
<dbReference type="EC" id="2.7.13.3" evidence="2"/>
<evidence type="ECO:0000256" key="6">
    <source>
        <dbReference type="ARBA" id="ARBA00022777"/>
    </source>
</evidence>
<dbReference type="RefSeq" id="WP_084164831.1">
    <property type="nucleotide sequence ID" value="NZ_AVFL01000012.1"/>
</dbReference>
<proteinExistence type="predicted"/>
<dbReference type="GO" id="GO:0005524">
    <property type="term" value="F:ATP binding"/>
    <property type="evidence" value="ECO:0007669"/>
    <property type="project" value="UniProtKB-KW"/>
</dbReference>
<dbReference type="Pfam" id="PF13188">
    <property type="entry name" value="PAS_8"/>
    <property type="match status" value="1"/>
</dbReference>
<dbReference type="InterPro" id="IPR005467">
    <property type="entry name" value="His_kinase_dom"/>
</dbReference>
<evidence type="ECO:0000256" key="2">
    <source>
        <dbReference type="ARBA" id="ARBA00012438"/>
    </source>
</evidence>
<keyword evidence="3" id="KW-0597">Phosphoprotein</keyword>
<feature type="domain" description="PAS" evidence="10">
    <location>
        <begin position="300"/>
        <end position="374"/>
    </location>
</feature>
<feature type="domain" description="Histidine kinase" evidence="9">
    <location>
        <begin position="446"/>
        <end position="638"/>
    </location>
</feature>
<evidence type="ECO:0000256" key="1">
    <source>
        <dbReference type="ARBA" id="ARBA00000085"/>
    </source>
</evidence>
<evidence type="ECO:0000256" key="5">
    <source>
        <dbReference type="ARBA" id="ARBA00022741"/>
    </source>
</evidence>
<dbReference type="CDD" id="cd00130">
    <property type="entry name" value="PAS"/>
    <property type="match status" value="2"/>
</dbReference>
<dbReference type="PATRIC" id="fig|1385369.3.peg.3646"/>
<dbReference type="PROSITE" id="PS50112">
    <property type="entry name" value="PAS"/>
    <property type="match status" value="1"/>
</dbReference>
<dbReference type="GO" id="GO:0004673">
    <property type="term" value="F:protein histidine kinase activity"/>
    <property type="evidence" value="ECO:0007669"/>
    <property type="project" value="UniProtKB-EC"/>
</dbReference>
<comment type="catalytic activity">
    <reaction evidence="1">
        <text>ATP + protein L-histidine = ADP + protein N-phospho-L-histidine.</text>
        <dbReference type="EC" id="2.7.13.3"/>
    </reaction>
</comment>
<comment type="caution">
    <text evidence="12">The sequence shown here is derived from an EMBL/GenBank/DDBJ whole genome shotgun (WGS) entry which is preliminary data.</text>
</comment>
<sequence>MTNRNDARSSMSANGSLSQVLSAMALEIPDTDVLLRIIDRVPAAVAIVGGPEFRHTLANAAYVSMASGGGRILGRTVAEVFPHGAPEHFSALDAVWRSGQSQAIPRCRLTGAVDGGAVWWEIDYTPLDASGAESDSVLIIARDVSSQVAAQAAAEAERTRLTARMTADHARFQALVESMPAGVLVAEAPTGRITYGNHRVEEILRHKVLNSADVGSYGEWIGWHPDGRLVAPEEWPLARALEGEVIAGDEFLYRRGDATMAWIKVSGAPITDASGKITGSVVALYDIDREKRAEAVLRGSEERVRKVIDSLFSFVCVTTPEGVLVEANRTALDAAGLHPSAVLGRRYEDTWWWSHSSDERARLRSAIDKAATGQTSRYDAVLRLDGDRLITVDFTISPMLDEAGRVTHLIPSAIDITGRKRAEQALTGALVDKDVLLEQKDMLLKEVNHRVKNSLQLVASLLNLQGRQLDDPRSRQAFQDAVSRVGAIAQVHEQLYKNDNVQRVEFGSYLRTLCTLYGGGGNVAIQAEPVEVPTDSAIPLGLLTVELLTNALKHAAPGSTERPVEIRFGRAVDAGLQLTVRDHGPGIAEHFLDPQNRRRSDSLGMRLIESLASQLDAALTVDNLDPGARWTLSLPASA</sequence>
<evidence type="ECO:0000256" key="3">
    <source>
        <dbReference type="ARBA" id="ARBA00022553"/>
    </source>
</evidence>
<dbReference type="InterPro" id="IPR013656">
    <property type="entry name" value="PAS_4"/>
</dbReference>
<evidence type="ECO:0000313" key="13">
    <source>
        <dbReference type="Proteomes" id="UP000019486"/>
    </source>
</evidence>
<dbReference type="PANTHER" id="PTHR41523">
    <property type="entry name" value="TWO-COMPONENT SYSTEM SENSOR PROTEIN"/>
    <property type="match status" value="1"/>
</dbReference>
<dbReference type="InterPro" id="IPR011495">
    <property type="entry name" value="Sig_transdc_His_kin_sub2_dim/P"/>
</dbReference>
<dbReference type="PANTHER" id="PTHR41523:SF8">
    <property type="entry name" value="ETHYLENE RESPONSE SENSOR PROTEIN"/>
    <property type="match status" value="1"/>
</dbReference>
<dbReference type="OrthoDB" id="7979512at2"/>
<keyword evidence="7" id="KW-0067">ATP-binding</keyword>
<dbReference type="Gene3D" id="3.30.450.20">
    <property type="entry name" value="PAS domain"/>
    <property type="match status" value="3"/>
</dbReference>
<dbReference type="SMART" id="SM00086">
    <property type="entry name" value="PAC"/>
    <property type="match status" value="2"/>
</dbReference>
<keyword evidence="5" id="KW-0547">Nucleotide-binding</keyword>
<keyword evidence="8" id="KW-0843">Virulence</keyword>
<dbReference type="Pfam" id="PF07568">
    <property type="entry name" value="HisKA_2"/>
    <property type="match status" value="1"/>
</dbReference>
<dbReference type="PROSITE" id="PS50109">
    <property type="entry name" value="HIS_KIN"/>
    <property type="match status" value="1"/>
</dbReference>
<gene>
    <name evidence="12" type="ORF">N825_07250</name>
</gene>
<dbReference type="Pfam" id="PF13581">
    <property type="entry name" value="HATPase_c_2"/>
    <property type="match status" value="1"/>
</dbReference>
<evidence type="ECO:0000313" key="12">
    <source>
        <dbReference type="EMBL" id="EWY39471.1"/>
    </source>
</evidence>
<dbReference type="Pfam" id="PF08448">
    <property type="entry name" value="PAS_4"/>
    <property type="match status" value="2"/>
</dbReference>
<dbReference type="STRING" id="1385369.N825_07250"/>
<protein>
    <recommendedName>
        <fullName evidence="2">histidine kinase</fullName>
        <ecNumber evidence="2">2.7.13.3</ecNumber>
    </recommendedName>
</protein>
<dbReference type="Gene3D" id="3.30.565.10">
    <property type="entry name" value="Histidine kinase-like ATPase, C-terminal domain"/>
    <property type="match status" value="1"/>
</dbReference>
<reference evidence="12 13" key="1">
    <citation type="submission" date="2013-08" db="EMBL/GenBank/DDBJ databases">
        <title>The genome sequence of Skermanella stibiiresistens.</title>
        <authorList>
            <person name="Zhu W."/>
            <person name="Wang G."/>
        </authorList>
    </citation>
    <scope>NUCLEOTIDE SEQUENCE [LARGE SCALE GENOMIC DNA]</scope>
    <source>
        <strain evidence="12 13">SB22</strain>
    </source>
</reference>